<sequence>MDYILFLYIFSFLLVEFISGHGRLWEPPARSTMWRRGYNTPMNPNDNELNCGGYMNQWFRLSGKCGVCGDPFNEYPRPNEAGGKYATGILSSEYFTGDVIDLGVQLTANHLGYFEFRICPTNDAKVPVTQKCLDKYPIRVIGSRDGRYHVTKQDQGTVKLQGKLPEGLSCSHCVLQWRYRS</sequence>
<dbReference type="PANTHER" id="PTHR21113:SF4">
    <property type="entry name" value="CHITIN-BINDING TYPE-4 DOMAIN-CONTAINING PROTEIN"/>
    <property type="match status" value="1"/>
</dbReference>
<dbReference type="InterPro" id="IPR004302">
    <property type="entry name" value="Cellulose/chitin-bd_N"/>
</dbReference>
<dbReference type="Proteomes" id="UP001217089">
    <property type="component" value="Unassembled WGS sequence"/>
</dbReference>
<protein>
    <recommendedName>
        <fullName evidence="2">Chitin-binding type-4 domain-containing protein</fullName>
    </recommendedName>
</protein>
<name>A0ABQ9FRV9_TEGGR</name>
<feature type="chain" id="PRO_5047443123" description="Chitin-binding type-4 domain-containing protein" evidence="1">
    <location>
        <begin position="21"/>
        <end position="181"/>
    </location>
</feature>
<feature type="non-terminal residue" evidence="3">
    <location>
        <position position="181"/>
    </location>
</feature>
<dbReference type="PANTHER" id="PTHR21113">
    <property type="entry name" value="AGAP001705-PA"/>
    <property type="match status" value="1"/>
</dbReference>
<gene>
    <name evidence="3" type="ORF">KUTeg_001586</name>
</gene>
<dbReference type="Pfam" id="PF03067">
    <property type="entry name" value="LPMO_10"/>
    <property type="match status" value="1"/>
</dbReference>
<feature type="domain" description="Chitin-binding type-4" evidence="2">
    <location>
        <begin position="21"/>
        <end position="179"/>
    </location>
</feature>
<comment type="caution">
    <text evidence="3">The sequence shown here is derived from an EMBL/GenBank/DDBJ whole genome shotgun (WGS) entry which is preliminary data.</text>
</comment>
<evidence type="ECO:0000256" key="1">
    <source>
        <dbReference type="SAM" id="SignalP"/>
    </source>
</evidence>
<feature type="signal peptide" evidence="1">
    <location>
        <begin position="1"/>
        <end position="20"/>
    </location>
</feature>
<organism evidence="3 4">
    <name type="scientific">Tegillarca granosa</name>
    <name type="common">Malaysian cockle</name>
    <name type="synonym">Anadara granosa</name>
    <dbReference type="NCBI Taxonomy" id="220873"/>
    <lineage>
        <taxon>Eukaryota</taxon>
        <taxon>Metazoa</taxon>
        <taxon>Spiralia</taxon>
        <taxon>Lophotrochozoa</taxon>
        <taxon>Mollusca</taxon>
        <taxon>Bivalvia</taxon>
        <taxon>Autobranchia</taxon>
        <taxon>Pteriomorphia</taxon>
        <taxon>Arcoida</taxon>
        <taxon>Arcoidea</taxon>
        <taxon>Arcidae</taxon>
        <taxon>Tegillarca</taxon>
    </lineage>
</organism>
<proteinExistence type="predicted"/>
<reference evidence="3 4" key="1">
    <citation type="submission" date="2022-12" db="EMBL/GenBank/DDBJ databases">
        <title>Chromosome-level genome of Tegillarca granosa.</title>
        <authorList>
            <person name="Kim J."/>
        </authorList>
    </citation>
    <scope>NUCLEOTIDE SEQUENCE [LARGE SCALE GENOMIC DNA]</scope>
    <source>
        <strain evidence="3">Teg-2019</strain>
        <tissue evidence="3">Adductor muscle</tissue>
    </source>
</reference>
<keyword evidence="1" id="KW-0732">Signal</keyword>
<accession>A0ABQ9FRV9</accession>
<keyword evidence="4" id="KW-1185">Reference proteome</keyword>
<evidence type="ECO:0000313" key="3">
    <source>
        <dbReference type="EMBL" id="KAJ8319999.1"/>
    </source>
</evidence>
<dbReference type="EMBL" id="JARBDR010000141">
    <property type="protein sequence ID" value="KAJ8319999.1"/>
    <property type="molecule type" value="Genomic_DNA"/>
</dbReference>
<evidence type="ECO:0000259" key="2">
    <source>
        <dbReference type="Pfam" id="PF03067"/>
    </source>
</evidence>
<evidence type="ECO:0000313" key="4">
    <source>
        <dbReference type="Proteomes" id="UP001217089"/>
    </source>
</evidence>